<dbReference type="AlphaFoldDB" id="A0A9D6QUB3"/>
<sequence length="138" mass="15482">MTHLHDIFERGGITHIRVIGETERELFQNALLGLAALVRPDVAPIQGTTVKVRAHVHGGTWTETLEKFLLHVIFENEMHNAVFSAMHIIHLSPQEIECELIGKTVEQVEEDILHVGIGAKGIERIGDYLEVEFVPVFS</sequence>
<evidence type="ECO:0000313" key="6">
    <source>
        <dbReference type="EMBL" id="MBI3627788.1"/>
    </source>
</evidence>
<evidence type="ECO:0000256" key="2">
    <source>
        <dbReference type="ARBA" id="ARBA00022694"/>
    </source>
</evidence>
<proteinExistence type="inferred from homology"/>
<comment type="similarity">
    <text evidence="1">Belongs to the archease family.</text>
</comment>
<dbReference type="Pfam" id="PF01951">
    <property type="entry name" value="Archease"/>
    <property type="match status" value="1"/>
</dbReference>
<reference evidence="6" key="1">
    <citation type="submission" date="2020-07" db="EMBL/GenBank/DDBJ databases">
        <title>Huge and variable diversity of episymbiotic CPR bacteria and DPANN archaea in groundwater ecosystems.</title>
        <authorList>
            <person name="He C.Y."/>
            <person name="Keren R."/>
            <person name="Whittaker M."/>
            <person name="Farag I.F."/>
            <person name="Doudna J."/>
            <person name="Cate J.H.D."/>
            <person name="Banfield J.F."/>
        </authorList>
    </citation>
    <scope>NUCLEOTIDE SEQUENCE</scope>
    <source>
        <strain evidence="6">NC_groundwater_972_Pr1_S-0.2um_49_27</strain>
    </source>
</reference>
<dbReference type="GO" id="GO:0008033">
    <property type="term" value="P:tRNA processing"/>
    <property type="evidence" value="ECO:0007669"/>
    <property type="project" value="UniProtKB-KW"/>
</dbReference>
<dbReference type="Proteomes" id="UP000808388">
    <property type="component" value="Unassembled WGS sequence"/>
</dbReference>
<dbReference type="SUPFAM" id="SSF69819">
    <property type="entry name" value="MTH1598-like"/>
    <property type="match status" value="1"/>
</dbReference>
<dbReference type="GO" id="GO:0046872">
    <property type="term" value="F:metal ion binding"/>
    <property type="evidence" value="ECO:0007669"/>
    <property type="project" value="UniProtKB-KW"/>
</dbReference>
<dbReference type="EMBL" id="JACQCQ010000012">
    <property type="protein sequence ID" value="MBI3627788.1"/>
    <property type="molecule type" value="Genomic_DNA"/>
</dbReference>
<keyword evidence="3" id="KW-0479">Metal-binding</keyword>
<keyword evidence="4" id="KW-0106">Calcium</keyword>
<evidence type="ECO:0000313" key="7">
    <source>
        <dbReference type="Proteomes" id="UP000808388"/>
    </source>
</evidence>
<dbReference type="Gene3D" id="3.55.10.10">
    <property type="entry name" value="Archease domain"/>
    <property type="match status" value="1"/>
</dbReference>
<feature type="domain" description="Archease" evidence="5">
    <location>
        <begin position="15"/>
        <end position="108"/>
    </location>
</feature>
<evidence type="ECO:0000256" key="4">
    <source>
        <dbReference type="ARBA" id="ARBA00022837"/>
    </source>
</evidence>
<keyword evidence="2" id="KW-0819">tRNA processing</keyword>
<gene>
    <name evidence="6" type="ORF">HY220_03555</name>
</gene>
<dbReference type="InterPro" id="IPR036820">
    <property type="entry name" value="Archease_dom_sf"/>
</dbReference>
<organism evidence="6 7">
    <name type="scientific">Candidatus Sungiibacteriota bacterium</name>
    <dbReference type="NCBI Taxonomy" id="2750080"/>
    <lineage>
        <taxon>Bacteria</taxon>
        <taxon>Candidatus Sungiibacteriota</taxon>
    </lineage>
</organism>
<evidence type="ECO:0000259" key="5">
    <source>
        <dbReference type="Pfam" id="PF01951"/>
    </source>
</evidence>
<dbReference type="InterPro" id="IPR023572">
    <property type="entry name" value="Archease_dom"/>
</dbReference>
<evidence type="ECO:0000256" key="3">
    <source>
        <dbReference type="ARBA" id="ARBA00022723"/>
    </source>
</evidence>
<name>A0A9D6QUB3_9BACT</name>
<accession>A0A9D6QUB3</accession>
<protein>
    <submittedName>
        <fullName evidence="6">Archease</fullName>
    </submittedName>
</protein>
<comment type="caution">
    <text evidence="6">The sequence shown here is derived from an EMBL/GenBank/DDBJ whole genome shotgun (WGS) entry which is preliminary data.</text>
</comment>
<evidence type="ECO:0000256" key="1">
    <source>
        <dbReference type="ARBA" id="ARBA00007963"/>
    </source>
</evidence>